<protein>
    <submittedName>
        <fullName evidence="4">Proton_antipo_M domain-containing protein</fullName>
    </submittedName>
</protein>
<sequence>MIYIAKAEIDVPDLTGWSRQEAGPISTLDCSYGFYASLVQSIIHCYLIGGIIRLYINRTQGTSYNSFRL</sequence>
<accession>A0A183KUW0</accession>
<evidence type="ECO:0000313" key="3">
    <source>
        <dbReference type="Proteomes" id="UP000279833"/>
    </source>
</evidence>
<keyword evidence="1" id="KW-0812">Transmembrane</keyword>
<feature type="transmembrane region" description="Helical" evidence="1">
    <location>
        <begin position="34"/>
        <end position="56"/>
    </location>
</feature>
<keyword evidence="3" id="KW-1185">Reference proteome</keyword>
<dbReference type="EMBL" id="UZAK01041605">
    <property type="protein sequence ID" value="VDP67204.1"/>
    <property type="molecule type" value="Genomic_DNA"/>
</dbReference>
<reference evidence="2 3" key="2">
    <citation type="submission" date="2018-11" db="EMBL/GenBank/DDBJ databases">
        <authorList>
            <consortium name="Pathogen Informatics"/>
        </authorList>
    </citation>
    <scope>NUCLEOTIDE SEQUENCE [LARGE SCALE GENOMIC DNA]</scope>
    <source>
        <strain evidence="2">Dakar</strain>
        <strain evidence="3">Dakar, Senegal</strain>
    </source>
</reference>
<name>A0A183KUW0_9TREM</name>
<gene>
    <name evidence="2" type="ORF">SCUD_LOCUS18852</name>
</gene>
<reference evidence="4" key="1">
    <citation type="submission" date="2016-06" db="UniProtKB">
        <authorList>
            <consortium name="WormBaseParasite"/>
        </authorList>
    </citation>
    <scope>IDENTIFICATION</scope>
</reference>
<dbReference type="Proteomes" id="UP000279833">
    <property type="component" value="Unassembled WGS sequence"/>
</dbReference>
<keyword evidence="1" id="KW-1133">Transmembrane helix</keyword>
<evidence type="ECO:0000313" key="4">
    <source>
        <dbReference type="WBParaSite" id="SCUD_0001885501-mRNA-1"/>
    </source>
</evidence>
<keyword evidence="1" id="KW-0472">Membrane</keyword>
<proteinExistence type="predicted"/>
<organism evidence="4">
    <name type="scientific">Schistosoma curassoni</name>
    <dbReference type="NCBI Taxonomy" id="6186"/>
    <lineage>
        <taxon>Eukaryota</taxon>
        <taxon>Metazoa</taxon>
        <taxon>Spiralia</taxon>
        <taxon>Lophotrochozoa</taxon>
        <taxon>Platyhelminthes</taxon>
        <taxon>Trematoda</taxon>
        <taxon>Digenea</taxon>
        <taxon>Strigeidida</taxon>
        <taxon>Schistosomatoidea</taxon>
        <taxon>Schistosomatidae</taxon>
        <taxon>Schistosoma</taxon>
    </lineage>
</organism>
<dbReference type="AlphaFoldDB" id="A0A183KUW0"/>
<evidence type="ECO:0000313" key="2">
    <source>
        <dbReference type="EMBL" id="VDP67204.1"/>
    </source>
</evidence>
<dbReference type="WBParaSite" id="SCUD_0001885501-mRNA-1">
    <property type="protein sequence ID" value="SCUD_0001885501-mRNA-1"/>
    <property type="gene ID" value="SCUD_0001885501"/>
</dbReference>
<evidence type="ECO:0000256" key="1">
    <source>
        <dbReference type="SAM" id="Phobius"/>
    </source>
</evidence>